<proteinExistence type="predicted"/>
<name>A0A3E1QAB6_9FLAO</name>
<dbReference type="RefSeq" id="WP_117158042.1">
    <property type="nucleotide sequence ID" value="NZ_QVID01000001.1"/>
</dbReference>
<comment type="caution">
    <text evidence="1">The sequence shown here is derived from an EMBL/GenBank/DDBJ whole genome shotgun (WGS) entry which is preliminary data.</text>
</comment>
<reference evidence="1 2" key="1">
    <citation type="journal article" date="2007" name="Int. J. Syst. Evol. Microbiol.">
        <title>Marixanthomonas ophiurae gen. nov., sp. nov., a marine bacterium of the family Flavobacteriaceae isolated from a deep-sea brittle star.</title>
        <authorList>
            <person name="Romanenko L.A."/>
            <person name="Uchino M."/>
            <person name="Frolova G.M."/>
            <person name="Mikhailov V.V."/>
        </authorList>
    </citation>
    <scope>NUCLEOTIDE SEQUENCE [LARGE SCALE GENOMIC DNA]</scope>
    <source>
        <strain evidence="1 2">KMM 3046</strain>
    </source>
</reference>
<organism evidence="1 2">
    <name type="scientific">Marixanthomonas ophiurae</name>
    <dbReference type="NCBI Taxonomy" id="387659"/>
    <lineage>
        <taxon>Bacteria</taxon>
        <taxon>Pseudomonadati</taxon>
        <taxon>Bacteroidota</taxon>
        <taxon>Flavobacteriia</taxon>
        <taxon>Flavobacteriales</taxon>
        <taxon>Flavobacteriaceae</taxon>
        <taxon>Marixanthomonas</taxon>
    </lineage>
</organism>
<dbReference type="OrthoDB" id="1437659at2"/>
<dbReference type="EMBL" id="QVID01000001">
    <property type="protein sequence ID" value="RFN59044.1"/>
    <property type="molecule type" value="Genomic_DNA"/>
</dbReference>
<accession>A0A3E1QAB6</accession>
<dbReference type="AlphaFoldDB" id="A0A3E1QAB6"/>
<protein>
    <submittedName>
        <fullName evidence="1">Uncharacterized protein</fullName>
    </submittedName>
</protein>
<keyword evidence="2" id="KW-1185">Reference proteome</keyword>
<dbReference type="Proteomes" id="UP000261082">
    <property type="component" value="Unassembled WGS sequence"/>
</dbReference>
<gene>
    <name evidence="1" type="ORF">DZ858_02900</name>
</gene>
<evidence type="ECO:0000313" key="1">
    <source>
        <dbReference type="EMBL" id="RFN59044.1"/>
    </source>
</evidence>
<evidence type="ECO:0000313" key="2">
    <source>
        <dbReference type="Proteomes" id="UP000261082"/>
    </source>
</evidence>
<sequence>MFNTAFLSILKKRFILSLAVLYLIVPLHQSLSEGFHKLSHALTHTSANHHHDLEHELDKEHTHEHKAIAFFNNLFSADDTNSDKDALLFEIKYDKHITQEYFQLKPVISPQTKHTFTYHYGKYCTSLSVQTPPPRVMVS</sequence>